<proteinExistence type="predicted"/>
<keyword evidence="2" id="KW-0238">DNA-binding</keyword>
<keyword evidence="6" id="KW-1185">Reference proteome</keyword>
<dbReference type="EMBL" id="JBHSAC010000018">
    <property type="protein sequence ID" value="MFC3931571.1"/>
    <property type="molecule type" value="Genomic_DNA"/>
</dbReference>
<dbReference type="CDD" id="cd02208">
    <property type="entry name" value="cupin_RmlC-like"/>
    <property type="match status" value="1"/>
</dbReference>
<keyword evidence="1" id="KW-0805">Transcription regulation</keyword>
<dbReference type="PROSITE" id="PS01124">
    <property type="entry name" value="HTH_ARAC_FAMILY_2"/>
    <property type="match status" value="1"/>
</dbReference>
<sequence>MIKQVSREPYKDEDNSNKHLLPYNFYHTEIKDGRPDTLFHWHPELEVTYIYQGSAKFHIDYDYFDSQAGDIILIRPNGMHSIHPIGKQEQISDTFQFHLEMVGYSILDQVSLRYLQPLQNSIFKFITVIKPDMEGYQEIKTCLIQIFDLVKKEDRHFELLLKAKLNEFLYLLFRYHYTVRKITDDAYRKNEKIRQLIDYINQHYDEILTIESLADYIGYSKTHFMAVFKKHTGTSCIEFIIQVRLSKACEELTNTSKSILEIATEVGFNNLSNFNRQFKRYYQLTPSQYRKQFKKIKYIQPNPAKTKSI</sequence>
<dbReference type="PANTHER" id="PTHR43280:SF28">
    <property type="entry name" value="HTH-TYPE TRANSCRIPTIONAL ACTIVATOR RHAS"/>
    <property type="match status" value="1"/>
</dbReference>
<evidence type="ECO:0000313" key="5">
    <source>
        <dbReference type="EMBL" id="MFC3931571.1"/>
    </source>
</evidence>
<keyword evidence="3" id="KW-0804">Transcription</keyword>
<dbReference type="Pfam" id="PF02311">
    <property type="entry name" value="AraC_binding"/>
    <property type="match status" value="1"/>
</dbReference>
<dbReference type="InterPro" id="IPR018062">
    <property type="entry name" value="HTH_AraC-typ_CS"/>
</dbReference>
<dbReference type="InterPro" id="IPR020449">
    <property type="entry name" value="Tscrpt_reg_AraC-type_HTH"/>
</dbReference>
<dbReference type="InterPro" id="IPR014710">
    <property type="entry name" value="RmlC-like_jellyroll"/>
</dbReference>
<evidence type="ECO:0000256" key="2">
    <source>
        <dbReference type="ARBA" id="ARBA00023125"/>
    </source>
</evidence>
<protein>
    <submittedName>
        <fullName evidence="5">Helix-turn-helix domain-containing protein</fullName>
    </submittedName>
</protein>
<dbReference type="Pfam" id="PF12833">
    <property type="entry name" value="HTH_18"/>
    <property type="match status" value="1"/>
</dbReference>
<feature type="domain" description="HTH araC/xylS-type" evidence="4">
    <location>
        <begin position="194"/>
        <end position="292"/>
    </location>
</feature>
<evidence type="ECO:0000256" key="1">
    <source>
        <dbReference type="ARBA" id="ARBA00023015"/>
    </source>
</evidence>
<dbReference type="SUPFAM" id="SSF46689">
    <property type="entry name" value="Homeodomain-like"/>
    <property type="match status" value="2"/>
</dbReference>
<evidence type="ECO:0000313" key="6">
    <source>
        <dbReference type="Proteomes" id="UP001595901"/>
    </source>
</evidence>
<dbReference type="Gene3D" id="1.10.10.60">
    <property type="entry name" value="Homeodomain-like"/>
    <property type="match status" value="2"/>
</dbReference>
<comment type="caution">
    <text evidence="5">The sequence shown here is derived from an EMBL/GenBank/DDBJ whole genome shotgun (WGS) entry which is preliminary data.</text>
</comment>
<dbReference type="SUPFAM" id="SSF51215">
    <property type="entry name" value="Regulatory protein AraC"/>
    <property type="match status" value="1"/>
</dbReference>
<name>A0ABV8CZH3_9STRE</name>
<evidence type="ECO:0000259" key="4">
    <source>
        <dbReference type="PROSITE" id="PS01124"/>
    </source>
</evidence>
<dbReference type="Gene3D" id="2.60.120.10">
    <property type="entry name" value="Jelly Rolls"/>
    <property type="match status" value="1"/>
</dbReference>
<dbReference type="PROSITE" id="PS00041">
    <property type="entry name" value="HTH_ARAC_FAMILY_1"/>
    <property type="match status" value="1"/>
</dbReference>
<dbReference type="InterPro" id="IPR037923">
    <property type="entry name" value="HTH-like"/>
</dbReference>
<dbReference type="PANTHER" id="PTHR43280">
    <property type="entry name" value="ARAC-FAMILY TRANSCRIPTIONAL REGULATOR"/>
    <property type="match status" value="1"/>
</dbReference>
<dbReference type="SMART" id="SM00342">
    <property type="entry name" value="HTH_ARAC"/>
    <property type="match status" value="1"/>
</dbReference>
<evidence type="ECO:0000256" key="3">
    <source>
        <dbReference type="ARBA" id="ARBA00023163"/>
    </source>
</evidence>
<dbReference type="InterPro" id="IPR003313">
    <property type="entry name" value="AraC-bd"/>
</dbReference>
<dbReference type="RefSeq" id="WP_380429816.1">
    <property type="nucleotide sequence ID" value="NZ_JBHSAC010000018.1"/>
</dbReference>
<organism evidence="5 6">
    <name type="scientific">Streptococcus dentapri</name>
    <dbReference type="NCBI Taxonomy" id="573564"/>
    <lineage>
        <taxon>Bacteria</taxon>
        <taxon>Bacillati</taxon>
        <taxon>Bacillota</taxon>
        <taxon>Bacilli</taxon>
        <taxon>Lactobacillales</taxon>
        <taxon>Streptococcaceae</taxon>
        <taxon>Streptococcus</taxon>
    </lineage>
</organism>
<dbReference type="Proteomes" id="UP001595901">
    <property type="component" value="Unassembled WGS sequence"/>
</dbReference>
<reference evidence="6" key="1">
    <citation type="journal article" date="2019" name="Int. J. Syst. Evol. Microbiol.">
        <title>The Global Catalogue of Microorganisms (GCM) 10K type strain sequencing project: providing services to taxonomists for standard genome sequencing and annotation.</title>
        <authorList>
            <consortium name="The Broad Institute Genomics Platform"/>
            <consortium name="The Broad Institute Genome Sequencing Center for Infectious Disease"/>
            <person name="Wu L."/>
            <person name="Ma J."/>
        </authorList>
    </citation>
    <scope>NUCLEOTIDE SEQUENCE [LARGE SCALE GENOMIC DNA]</scope>
    <source>
        <strain evidence="6">CCUG 58728</strain>
    </source>
</reference>
<dbReference type="InterPro" id="IPR009057">
    <property type="entry name" value="Homeodomain-like_sf"/>
</dbReference>
<dbReference type="InterPro" id="IPR018060">
    <property type="entry name" value="HTH_AraC"/>
</dbReference>
<gene>
    <name evidence="5" type="ORF">ACFOSE_02005</name>
</gene>
<accession>A0ABV8CZH3</accession>
<dbReference type="PRINTS" id="PR00032">
    <property type="entry name" value="HTHARAC"/>
</dbReference>